<accession>A0ABZ2RIY6</accession>
<evidence type="ECO:0000313" key="2">
    <source>
        <dbReference type="Proteomes" id="UP001476583"/>
    </source>
</evidence>
<name>A0ABZ2RIY6_ECTME</name>
<evidence type="ECO:0000313" key="1">
    <source>
        <dbReference type="EMBL" id="WXL26985.1"/>
    </source>
</evidence>
<evidence type="ECO:0008006" key="3">
    <source>
        <dbReference type="Google" id="ProtNLM"/>
    </source>
</evidence>
<sequence length="194" mass="21330">MKLTLKTGTEPFTAGGQPVGRDLQSFWRWAFSDVLNNALRGVLAEYIVASALDCNHGVRTQWDAYDLKTASGIRIEVKSAAYLQSWGQKGLSAIQFSIAPAAVWDALTQKRSPTKVRAAQVYVFCVLTSQDKEAVNPLNLDQWDFYCLSASSLNEQVGAQRQISLKRLESLGARRVGYLALAATVQSLANQNQC</sequence>
<dbReference type="Proteomes" id="UP001476583">
    <property type="component" value="Chromosome"/>
</dbReference>
<gene>
    <name evidence="1" type="ORF">WG219_05850</name>
</gene>
<protein>
    <recommendedName>
        <fullName evidence="3">DUF4365 domain-containing protein</fullName>
    </recommendedName>
</protein>
<dbReference type="EMBL" id="CP148074">
    <property type="protein sequence ID" value="WXL26985.1"/>
    <property type="molecule type" value="Genomic_DNA"/>
</dbReference>
<keyword evidence="2" id="KW-1185">Reference proteome</keyword>
<organism evidence="1 2">
    <name type="scientific">Ectopseudomonas mendocina</name>
    <name type="common">Pseudomonas mendocina</name>
    <dbReference type="NCBI Taxonomy" id="300"/>
    <lineage>
        <taxon>Bacteria</taxon>
        <taxon>Pseudomonadati</taxon>
        <taxon>Pseudomonadota</taxon>
        <taxon>Gammaproteobacteria</taxon>
        <taxon>Pseudomonadales</taxon>
        <taxon>Pseudomonadaceae</taxon>
        <taxon>Ectopseudomonas</taxon>
    </lineage>
</organism>
<reference evidence="1 2" key="1">
    <citation type="submission" date="2024-03" db="EMBL/GenBank/DDBJ databases">
        <title>Complete genome of BD2.</title>
        <authorList>
            <person name="Cao G."/>
        </authorList>
    </citation>
    <scope>NUCLEOTIDE SEQUENCE [LARGE SCALE GENOMIC DNA]</scope>
    <source>
        <strain evidence="1 2">BD2</strain>
    </source>
</reference>
<proteinExistence type="predicted"/>